<protein>
    <submittedName>
        <fullName evidence="4">CHAT domain-containing protein/tetratricopeptide (TPR) repeat protein</fullName>
    </submittedName>
</protein>
<name>A0A7W6ERB1_9BACT</name>
<keyword evidence="5" id="KW-1185">Reference proteome</keyword>
<gene>
    <name evidence="4" type="ORF">FHS57_003318</name>
</gene>
<comment type="caution">
    <text evidence="4">The sequence shown here is derived from an EMBL/GenBank/DDBJ whole genome shotgun (WGS) entry which is preliminary data.</text>
</comment>
<dbReference type="SMART" id="SM00028">
    <property type="entry name" value="TPR"/>
    <property type="match status" value="4"/>
</dbReference>
<dbReference type="InterPro" id="IPR011990">
    <property type="entry name" value="TPR-like_helical_dom_sf"/>
</dbReference>
<accession>A0A7W6ERB1</accession>
<dbReference type="RefSeq" id="WP_183975456.1">
    <property type="nucleotide sequence ID" value="NZ_JACIBY010000006.1"/>
</dbReference>
<feature type="domain" description="CHAT" evidence="3">
    <location>
        <begin position="491"/>
        <end position="765"/>
    </location>
</feature>
<keyword evidence="1" id="KW-0802">TPR repeat</keyword>
<organism evidence="4 5">
    <name type="scientific">Runella defluvii</name>
    <dbReference type="NCBI Taxonomy" id="370973"/>
    <lineage>
        <taxon>Bacteria</taxon>
        <taxon>Pseudomonadati</taxon>
        <taxon>Bacteroidota</taxon>
        <taxon>Cytophagia</taxon>
        <taxon>Cytophagales</taxon>
        <taxon>Spirosomataceae</taxon>
        <taxon>Runella</taxon>
    </lineage>
</organism>
<reference evidence="4 5" key="1">
    <citation type="submission" date="2020-08" db="EMBL/GenBank/DDBJ databases">
        <title>Genomic Encyclopedia of Type Strains, Phase IV (KMG-IV): sequencing the most valuable type-strain genomes for metagenomic binning, comparative biology and taxonomic classification.</title>
        <authorList>
            <person name="Goeker M."/>
        </authorList>
    </citation>
    <scope>NUCLEOTIDE SEQUENCE [LARGE SCALE GENOMIC DNA]</scope>
    <source>
        <strain evidence="4 5">DSM 17976</strain>
    </source>
</reference>
<dbReference type="AlphaFoldDB" id="A0A7W6ERB1"/>
<evidence type="ECO:0000313" key="4">
    <source>
        <dbReference type="EMBL" id="MBB3839312.1"/>
    </source>
</evidence>
<evidence type="ECO:0000313" key="5">
    <source>
        <dbReference type="Proteomes" id="UP000541352"/>
    </source>
</evidence>
<keyword evidence="2" id="KW-1133">Transmembrane helix</keyword>
<evidence type="ECO:0000256" key="2">
    <source>
        <dbReference type="SAM" id="Phobius"/>
    </source>
</evidence>
<sequence>MLQKAILLAKKYPEKKNIALISYQELANLYHTLGDYQKSIEFAEAGEREAIKQNNISSLVNNRFEKIQSLLSFKKVDEAFQVLHNTITIAEKITDTDTKGFLLSQTANVYASQGNYIKAIEVYKKSFTAYDYKSKNSIDSRQNLAVTLNNIGNIYSENLRDYKNALFYFQEASKYAEERFAKSRILGNIAETYGKISQYKLSIETYQEALFIAPINFTTSKVWQNPPAKSIQNAAGKSYLLTLIQDKADTWLDYYKATNTKSHLTNALKTYALADSMIDFMRYEHVGEGSKLFWRQKTRGMYERAIEASYLAGDAEAAFRFFEKSKAVLLSDKLNELGANQQLTESSAKRQRALRDSIANLQNQLASLPANDAKRSGIQRRLEQFNDDFEAFRKQLESTNPAYYRYKYDNSTPTIAEFQKSISTNGSGARTVGFVSYFVGDSAIYAFCLDQKARLVRLSLHPSDYQSLANEFLSLCADRSRLNAHYPQYRALAHRLYQLLWKPLGMTASRVIISQDGVFLPFETLLVQPNQNDFLLKHHAISYTYSANFLAKNQTDLAPSLRQGDKLFHRSFVGFAPETFQPSLRQASLKGSVAALEAVEEKFWWGKTLRNNEATKAQFMRYAPNSRVIQLFTHADADSTEAVEPRIYFHDAALRLSELTQADRFAAQLLVLSACKTGVGQNQRGEGVFSLARGFAALGIPSTITTLWSVEDQPTYELTNLFYNYLDQGLPKDEALQRAKLDWLNQGNAADALPSQWAGMILVGDTAPLAMDGLRFIILGLGLLGLGVLGGVWWWRRKK</sequence>
<dbReference type="InterPro" id="IPR019734">
    <property type="entry name" value="TPR_rpt"/>
</dbReference>
<proteinExistence type="predicted"/>
<dbReference type="Gene3D" id="1.25.40.10">
    <property type="entry name" value="Tetratricopeptide repeat domain"/>
    <property type="match status" value="2"/>
</dbReference>
<evidence type="ECO:0000259" key="3">
    <source>
        <dbReference type="Pfam" id="PF12770"/>
    </source>
</evidence>
<keyword evidence="2" id="KW-0472">Membrane</keyword>
<feature type="repeat" description="TPR" evidence="1">
    <location>
        <begin position="183"/>
        <end position="216"/>
    </location>
</feature>
<dbReference type="Pfam" id="PF13181">
    <property type="entry name" value="TPR_8"/>
    <property type="match status" value="2"/>
</dbReference>
<evidence type="ECO:0000256" key="1">
    <source>
        <dbReference type="PROSITE-ProRule" id="PRU00339"/>
    </source>
</evidence>
<dbReference type="Proteomes" id="UP000541352">
    <property type="component" value="Unassembled WGS sequence"/>
</dbReference>
<dbReference type="PROSITE" id="PS50005">
    <property type="entry name" value="TPR"/>
    <property type="match status" value="1"/>
</dbReference>
<dbReference type="SUPFAM" id="SSF48452">
    <property type="entry name" value="TPR-like"/>
    <property type="match status" value="1"/>
</dbReference>
<keyword evidence="2" id="KW-0812">Transmembrane</keyword>
<dbReference type="EMBL" id="JACIBY010000006">
    <property type="protein sequence ID" value="MBB3839312.1"/>
    <property type="molecule type" value="Genomic_DNA"/>
</dbReference>
<dbReference type="PANTHER" id="PTHR10098">
    <property type="entry name" value="RAPSYN-RELATED"/>
    <property type="match status" value="1"/>
</dbReference>
<feature type="transmembrane region" description="Helical" evidence="2">
    <location>
        <begin position="776"/>
        <end position="795"/>
    </location>
</feature>
<dbReference type="Pfam" id="PF12770">
    <property type="entry name" value="CHAT"/>
    <property type="match status" value="1"/>
</dbReference>
<dbReference type="InterPro" id="IPR024983">
    <property type="entry name" value="CHAT_dom"/>
</dbReference>